<dbReference type="NCBIfam" id="TIGR01711">
    <property type="entry name" value="gspJ"/>
    <property type="match status" value="1"/>
</dbReference>
<dbReference type="InterPro" id="IPR012902">
    <property type="entry name" value="N_methyl_site"/>
</dbReference>
<reference evidence="13" key="1">
    <citation type="journal article" date="2019" name="Int. J. Syst. Evol. Microbiol.">
        <title>The Global Catalogue of Microorganisms (GCM) 10K type strain sequencing project: providing services to taxonomists for standard genome sequencing and annotation.</title>
        <authorList>
            <consortium name="The Broad Institute Genomics Platform"/>
            <consortium name="The Broad Institute Genome Sequencing Center for Infectious Disease"/>
            <person name="Wu L."/>
            <person name="Ma J."/>
        </authorList>
    </citation>
    <scope>NUCLEOTIDE SEQUENCE [LARGE SCALE GENOMIC DNA]</scope>
    <source>
        <strain evidence="13">CGMCC 1.10131</strain>
    </source>
</reference>
<dbReference type="PROSITE" id="PS00409">
    <property type="entry name" value="PROKAR_NTER_METHYL"/>
    <property type="match status" value="1"/>
</dbReference>
<feature type="compositionally biased region" description="Low complexity" evidence="10">
    <location>
        <begin position="215"/>
        <end position="246"/>
    </location>
</feature>
<dbReference type="NCBIfam" id="TIGR02532">
    <property type="entry name" value="IV_pilin_GFxxxE"/>
    <property type="match status" value="1"/>
</dbReference>
<dbReference type="EMBL" id="BMDY01000016">
    <property type="protein sequence ID" value="GGB12124.1"/>
    <property type="molecule type" value="Genomic_DNA"/>
</dbReference>
<evidence type="ECO:0000256" key="10">
    <source>
        <dbReference type="SAM" id="MobiDB-lite"/>
    </source>
</evidence>
<proteinExistence type="inferred from homology"/>
<dbReference type="PANTHER" id="PTHR39583:SF2">
    <property type="entry name" value="TYPE II SECRETION SYSTEM PROTEIN J"/>
    <property type="match status" value="1"/>
</dbReference>
<dbReference type="InterPro" id="IPR010055">
    <property type="entry name" value="T2SS_protein-GspJ"/>
</dbReference>
<evidence type="ECO:0000313" key="12">
    <source>
        <dbReference type="EMBL" id="GGB12124.1"/>
    </source>
</evidence>
<accession>A0ABQ1I395</accession>
<keyword evidence="8 11" id="KW-1133">Transmembrane helix</keyword>
<keyword evidence="4" id="KW-1003">Cell membrane</keyword>
<evidence type="ECO:0000313" key="13">
    <source>
        <dbReference type="Proteomes" id="UP000651977"/>
    </source>
</evidence>
<comment type="similarity">
    <text evidence="2">Belongs to the GSP J family.</text>
</comment>
<evidence type="ECO:0000256" key="6">
    <source>
        <dbReference type="ARBA" id="ARBA00022519"/>
    </source>
</evidence>
<keyword evidence="7 11" id="KW-0812">Transmembrane</keyword>
<feature type="region of interest" description="Disordered" evidence="10">
    <location>
        <begin position="198"/>
        <end position="246"/>
    </location>
</feature>
<dbReference type="Proteomes" id="UP000651977">
    <property type="component" value="Unassembled WGS sequence"/>
</dbReference>
<keyword evidence="5" id="KW-0488">Methylation</keyword>
<evidence type="ECO:0000256" key="1">
    <source>
        <dbReference type="ARBA" id="ARBA00004377"/>
    </source>
</evidence>
<organism evidence="12 13">
    <name type="scientific">Agarivorans gilvus</name>
    <dbReference type="NCBI Taxonomy" id="680279"/>
    <lineage>
        <taxon>Bacteria</taxon>
        <taxon>Pseudomonadati</taxon>
        <taxon>Pseudomonadota</taxon>
        <taxon>Gammaproteobacteria</taxon>
        <taxon>Alteromonadales</taxon>
        <taxon>Alteromonadaceae</taxon>
        <taxon>Agarivorans</taxon>
    </lineage>
</organism>
<dbReference type="Pfam" id="PF11612">
    <property type="entry name" value="T2SSJ"/>
    <property type="match status" value="1"/>
</dbReference>
<keyword evidence="13" id="KW-1185">Reference proteome</keyword>
<dbReference type="Gene3D" id="3.10.610.10">
    <property type="entry name" value="GSPII I/J protein-like"/>
    <property type="match status" value="1"/>
</dbReference>
<comment type="caution">
    <text evidence="12">The sequence shown here is derived from an EMBL/GenBank/DDBJ whole genome shotgun (WGS) entry which is preliminary data.</text>
</comment>
<evidence type="ECO:0000256" key="9">
    <source>
        <dbReference type="ARBA" id="ARBA00023136"/>
    </source>
</evidence>
<sequence length="246" mass="27737">MKQRGFTLLEMLVAIVIFALLTMAAYQVLQGVMRSDEVSQQHGEKLRQLQRAMFIMQRDFSQMAARSVRDETGEQRPLLRAEKYYLESDDMGLEMLVSGWRNPQAVLRRSQLQRVAYLVKDEQLIKRFYRYPDAVVGYQPRDMVLLDGVEELSFRFHGTRGWSDQVSDTNQLPRGVEVTLLQRDFGKLRRVFLTPQGSRAAVAGQAQEDVNRNTNQEGSRNGNSSGSGNNSGSSNSSGSQPNPGGN</sequence>
<protein>
    <recommendedName>
        <fullName evidence="3">Type II secretion system protein J</fullName>
    </recommendedName>
</protein>
<gene>
    <name evidence="12" type="primary">gspJ</name>
    <name evidence="12" type="ORF">GCM10007414_27000</name>
</gene>
<keyword evidence="6" id="KW-0997">Cell inner membrane</keyword>
<evidence type="ECO:0000256" key="11">
    <source>
        <dbReference type="SAM" id="Phobius"/>
    </source>
</evidence>
<dbReference type="RefSeq" id="WP_188407483.1">
    <property type="nucleotide sequence ID" value="NZ_BMDY01000016.1"/>
</dbReference>
<evidence type="ECO:0000256" key="4">
    <source>
        <dbReference type="ARBA" id="ARBA00022475"/>
    </source>
</evidence>
<dbReference type="Gene3D" id="2.10.70.20">
    <property type="entry name" value="gspk-gspi-gspj complex like domains"/>
    <property type="match status" value="1"/>
</dbReference>
<name>A0ABQ1I395_9ALTE</name>
<dbReference type="SUPFAM" id="SSF54523">
    <property type="entry name" value="Pili subunits"/>
    <property type="match status" value="2"/>
</dbReference>
<dbReference type="Pfam" id="PF07963">
    <property type="entry name" value="N_methyl"/>
    <property type="match status" value="1"/>
</dbReference>
<evidence type="ECO:0000256" key="3">
    <source>
        <dbReference type="ARBA" id="ARBA00021539"/>
    </source>
</evidence>
<evidence type="ECO:0000256" key="7">
    <source>
        <dbReference type="ARBA" id="ARBA00022692"/>
    </source>
</evidence>
<keyword evidence="9 11" id="KW-0472">Membrane</keyword>
<dbReference type="InterPro" id="IPR051621">
    <property type="entry name" value="T2SS_protein_J"/>
</dbReference>
<dbReference type="InterPro" id="IPR045584">
    <property type="entry name" value="Pilin-like"/>
</dbReference>
<comment type="subcellular location">
    <subcellularLocation>
        <location evidence="1">Cell inner membrane</location>
        <topology evidence="1">Single-pass membrane protein</topology>
    </subcellularLocation>
</comment>
<evidence type="ECO:0000256" key="2">
    <source>
        <dbReference type="ARBA" id="ARBA00011084"/>
    </source>
</evidence>
<evidence type="ECO:0000256" key="5">
    <source>
        <dbReference type="ARBA" id="ARBA00022481"/>
    </source>
</evidence>
<dbReference type="PANTHER" id="PTHR39583">
    <property type="entry name" value="TYPE II SECRETION SYSTEM PROTEIN J-RELATED"/>
    <property type="match status" value="1"/>
</dbReference>
<feature type="transmembrane region" description="Helical" evidence="11">
    <location>
        <begin position="7"/>
        <end position="29"/>
    </location>
</feature>
<evidence type="ECO:0000256" key="8">
    <source>
        <dbReference type="ARBA" id="ARBA00022989"/>
    </source>
</evidence>